<feature type="region of interest" description="Disordered" evidence="1">
    <location>
        <begin position="25"/>
        <end position="48"/>
    </location>
</feature>
<organism evidence="2 3">
    <name type="scientific">Ectopseudomonas oleovorans</name>
    <name type="common">Pseudomonas oleovorans</name>
    <dbReference type="NCBI Taxonomy" id="301"/>
    <lineage>
        <taxon>Bacteria</taxon>
        <taxon>Pseudomonadati</taxon>
        <taxon>Pseudomonadota</taxon>
        <taxon>Gammaproteobacteria</taxon>
        <taxon>Pseudomonadales</taxon>
        <taxon>Pseudomonadaceae</taxon>
        <taxon>Ectopseudomonas</taxon>
    </lineage>
</organism>
<dbReference type="EMBL" id="JAOCJE010000002">
    <property type="protein sequence ID" value="MDH1341861.1"/>
    <property type="molecule type" value="Genomic_DNA"/>
</dbReference>
<comment type="caution">
    <text evidence="2">The sequence shown here is derived from an EMBL/GenBank/DDBJ whole genome shotgun (WGS) entry which is preliminary data.</text>
</comment>
<reference evidence="2" key="1">
    <citation type="submission" date="2022-09" db="EMBL/GenBank/DDBJ databases">
        <title>Intensive care unit water sources are persistently colonized with multi-drug resistant bacteria and are the site of extensive horizontal gene transfer of antibiotic resistance genes.</title>
        <authorList>
            <person name="Diorio-Toth L."/>
        </authorList>
    </citation>
    <scope>NUCLEOTIDE SEQUENCE</scope>
    <source>
        <strain evidence="2">GD03704</strain>
    </source>
</reference>
<gene>
    <name evidence="2" type="ORF">N5J11_22400</name>
</gene>
<evidence type="ECO:0000256" key="1">
    <source>
        <dbReference type="SAM" id="MobiDB-lite"/>
    </source>
</evidence>
<dbReference type="AlphaFoldDB" id="A0AA42QFH7"/>
<dbReference type="RefSeq" id="WP_279533565.1">
    <property type="nucleotide sequence ID" value="NZ_CP104579.1"/>
</dbReference>
<accession>A0AA42QFH7</accession>
<proteinExistence type="predicted"/>
<protein>
    <submittedName>
        <fullName evidence="2">Uncharacterized protein</fullName>
    </submittedName>
</protein>
<dbReference type="Proteomes" id="UP001161697">
    <property type="component" value="Unassembled WGS sequence"/>
</dbReference>
<sequence length="48" mass="5616">MIPDTERPTVYDWNATCDICLRPRSAGGHQKCSKKRQALRRQQESKQK</sequence>
<evidence type="ECO:0000313" key="3">
    <source>
        <dbReference type="Proteomes" id="UP001161697"/>
    </source>
</evidence>
<name>A0AA42QFH7_ECTOL</name>
<evidence type="ECO:0000313" key="2">
    <source>
        <dbReference type="EMBL" id="MDH1341861.1"/>
    </source>
</evidence>